<gene>
    <name evidence="4" type="ORF">STSP1_00552</name>
</gene>
<dbReference type="Proteomes" id="UP000193334">
    <property type="component" value="Chromosome"/>
</dbReference>
<dbReference type="Pfam" id="PF07589">
    <property type="entry name" value="PEP-CTERM"/>
    <property type="match status" value="1"/>
</dbReference>
<dbReference type="AlphaFoldDB" id="A0A1W6LK87"/>
<evidence type="ECO:0000313" key="5">
    <source>
        <dbReference type="Proteomes" id="UP000193334"/>
    </source>
</evidence>
<dbReference type="Gene3D" id="2.60.120.200">
    <property type="match status" value="1"/>
</dbReference>
<feature type="signal peptide" evidence="2">
    <location>
        <begin position="1"/>
        <end position="20"/>
    </location>
</feature>
<feature type="compositionally biased region" description="Low complexity" evidence="1">
    <location>
        <begin position="43"/>
        <end position="53"/>
    </location>
</feature>
<evidence type="ECO:0000256" key="2">
    <source>
        <dbReference type="SAM" id="SignalP"/>
    </source>
</evidence>
<keyword evidence="5" id="KW-1185">Reference proteome</keyword>
<keyword evidence="2" id="KW-0732">Signal</keyword>
<sequence precursor="true">MRKILIVLILGCLISAGAQAGLIAHWAMDEAAGASEAVDSVGNANAAPSSASNGTDPASGAQGRFGKAWEFDGSNDNHLNVAPPDQAVFTTLGFTGFSYSGWVKVSDGMSDTIFSISDAAAGSEEAALRVVSGNLNFLGRHNSNDNVDISGGASLMDDEWHHVAVSSSGQTGTLLYLDGSEVASSSFGVDIDTFTTNDGNVAVNFGANNDNGSGLQWEYGGLIDEFRVYDHALSETEVENLAVPEPATISLLAAGLGFFAGRNKQK</sequence>
<dbReference type="InterPro" id="IPR013424">
    <property type="entry name" value="Ice-binding_C"/>
</dbReference>
<dbReference type="EMBL" id="CP021023">
    <property type="protein sequence ID" value="ARN56179.1"/>
    <property type="molecule type" value="Genomic_DNA"/>
</dbReference>
<dbReference type="InterPro" id="IPR013320">
    <property type="entry name" value="ConA-like_dom_sf"/>
</dbReference>
<accession>A0A1W6LK87</accession>
<proteinExistence type="predicted"/>
<feature type="region of interest" description="Disordered" evidence="1">
    <location>
        <begin position="43"/>
        <end position="67"/>
    </location>
</feature>
<reference evidence="5" key="1">
    <citation type="submission" date="2017-04" db="EMBL/GenBank/DDBJ databases">
        <title>Comparative genomics and description of representatives of a novel lineage of planctomycetes thriving in anoxic sediments.</title>
        <authorList>
            <person name="Spring S."/>
            <person name="Bunk B."/>
            <person name="Sproer C."/>
        </authorList>
    </citation>
    <scope>NUCLEOTIDE SEQUENCE [LARGE SCALE GENOMIC DNA]</scope>
    <source>
        <strain evidence="5">ST-PulAB-D4</strain>
    </source>
</reference>
<evidence type="ECO:0000256" key="1">
    <source>
        <dbReference type="SAM" id="MobiDB-lite"/>
    </source>
</evidence>
<organism evidence="4 5">
    <name type="scientific">Sedimentisphaera salicampi</name>
    <dbReference type="NCBI Taxonomy" id="1941349"/>
    <lineage>
        <taxon>Bacteria</taxon>
        <taxon>Pseudomonadati</taxon>
        <taxon>Planctomycetota</taxon>
        <taxon>Phycisphaerae</taxon>
        <taxon>Sedimentisphaerales</taxon>
        <taxon>Sedimentisphaeraceae</taxon>
        <taxon>Sedimentisphaera</taxon>
    </lineage>
</organism>
<evidence type="ECO:0000313" key="4">
    <source>
        <dbReference type="EMBL" id="ARN56179.1"/>
    </source>
</evidence>
<dbReference type="KEGG" id="pbp:STSP1_00552"/>
<dbReference type="RefSeq" id="WP_085756644.1">
    <property type="nucleotide sequence ID" value="NZ_CP021023.1"/>
</dbReference>
<dbReference type="STRING" id="1941349.STSP1_00552"/>
<dbReference type="NCBIfam" id="TIGR02595">
    <property type="entry name" value="PEP_CTERM"/>
    <property type="match status" value="1"/>
</dbReference>
<feature type="chain" id="PRO_5012845755" description="Ice-binding protein C-terminal domain-containing protein" evidence="2">
    <location>
        <begin position="21"/>
        <end position="266"/>
    </location>
</feature>
<name>A0A1W6LK87_9BACT</name>
<dbReference type="Pfam" id="PF13385">
    <property type="entry name" value="Laminin_G_3"/>
    <property type="match status" value="1"/>
</dbReference>
<dbReference type="SUPFAM" id="SSF49899">
    <property type="entry name" value="Concanavalin A-like lectins/glucanases"/>
    <property type="match status" value="1"/>
</dbReference>
<evidence type="ECO:0000259" key="3">
    <source>
        <dbReference type="Pfam" id="PF07589"/>
    </source>
</evidence>
<protein>
    <recommendedName>
        <fullName evidence="3">Ice-binding protein C-terminal domain-containing protein</fullName>
    </recommendedName>
</protein>
<feature type="domain" description="Ice-binding protein C-terminal" evidence="3">
    <location>
        <begin position="242"/>
        <end position="262"/>
    </location>
</feature>